<dbReference type="EMBL" id="OY731401">
    <property type="protein sequence ID" value="CAJ1951393.1"/>
    <property type="molecule type" value="Genomic_DNA"/>
</dbReference>
<gene>
    <name evidence="7" type="ORF">AYBTSS11_LOCUS14750</name>
</gene>
<name>A0AA86VYG1_9FABA</name>
<evidence type="ECO:0000259" key="4">
    <source>
        <dbReference type="Pfam" id="PF03468"/>
    </source>
</evidence>
<dbReference type="GO" id="GO:0080188">
    <property type="term" value="P:gene silencing by siRNA-directed DNA methylation"/>
    <property type="evidence" value="ECO:0007669"/>
    <property type="project" value="InterPro"/>
</dbReference>
<dbReference type="AlphaFoldDB" id="A0AA86VYG1"/>
<sequence length="715" mass="82818">MIACVSGGCRGFAIALIRLYHCDSVIIKEAAWDKGKGGEMKGIGNRLVYFGLLYWLYSFREDVMEFQGRPLFACFTVLFTQGRTSMDYSSEEDSDISESEIYEYSEKPYELLRAGEYKVKNLNGTLRCPYCAGKKKQDYKYKDLLQHASGVGKGSANRSAKQKANHLALAKYLENDLASEAEPIQHPALPLAVNQPSSQEDLFYVWPWTGIIVNIKGKPIDSGHWLKEFSKFRPIHFHIFFKDGDMTAQGVIDFNNDWNGFINASEFEKSFETARHGKKDWNTRELEAGSNIYGWVAREDDYNCGGPIGEYLRNKGRLRTVSDIVQEASESRNSIVTNLTNEIEITNENLDKMQSKFNEKTMSLSRMLDEKDKLHNAFEEESRNMQRRARNEVRRILDEQEKLSSELEEKRRKLDSWSRDLNKREVLTDQERQKLAEEKKKKDLRNESLLLASKEQKIADENVLRLVEEQKREKEEAYNKILQLEKQLDAKQKLEMEIEELKGKLQVMKHLGDEDDTAVQNKIKEMNDELQEKVDNLENLEAMNQTLVVKERQSNDELQEARKELIKGLEDMLNGPRITIGLKRMGELDQKVFVTNCKKIFSPEEAGTKGVELCSLWQENVKNSAWHPFKVITVNDKAENIIDEDDDQLRSLKQEWGDEIYLAVVTALKEIYEYNPSGGYTVVELWNFKEKRKATLKEVISYILDHIKPLKRKRG</sequence>
<dbReference type="Pfam" id="PF03468">
    <property type="entry name" value="XS"/>
    <property type="match status" value="1"/>
</dbReference>
<evidence type="ECO:0008006" key="9">
    <source>
        <dbReference type="Google" id="ProtNLM"/>
    </source>
</evidence>
<keyword evidence="8" id="KW-1185">Reference proteome</keyword>
<dbReference type="Gramene" id="rna-AYBTSS11_LOCUS14750">
    <property type="protein sequence ID" value="CAJ1951393.1"/>
    <property type="gene ID" value="gene-AYBTSS11_LOCUS14750"/>
</dbReference>
<feature type="domain" description="Factor of DNA methylation 1-5/IDN2" evidence="5">
    <location>
        <begin position="583"/>
        <end position="713"/>
    </location>
</feature>
<dbReference type="Pfam" id="PF03469">
    <property type="entry name" value="XH"/>
    <property type="match status" value="1"/>
</dbReference>
<dbReference type="InterPro" id="IPR005380">
    <property type="entry name" value="XS_domain"/>
</dbReference>
<dbReference type="Proteomes" id="UP001189624">
    <property type="component" value="Chromosome 4"/>
</dbReference>
<accession>A0AA86VYG1</accession>
<feature type="domain" description="XS" evidence="4">
    <location>
        <begin position="204"/>
        <end position="303"/>
    </location>
</feature>
<reference evidence="7" key="1">
    <citation type="submission" date="2023-10" db="EMBL/GenBank/DDBJ databases">
        <authorList>
            <person name="Domelevo Entfellner J.-B."/>
        </authorList>
    </citation>
    <scope>NUCLEOTIDE SEQUENCE</scope>
</reference>
<keyword evidence="2" id="KW-0943">RNA-mediated gene silencing</keyword>
<dbReference type="InterPro" id="IPR005379">
    <property type="entry name" value="FDM1-5/IDN2_XH"/>
</dbReference>
<dbReference type="Gene3D" id="3.30.70.2890">
    <property type="entry name" value="XS domain"/>
    <property type="match status" value="1"/>
</dbReference>
<evidence type="ECO:0000256" key="1">
    <source>
        <dbReference type="ARBA" id="ARBA00023054"/>
    </source>
</evidence>
<protein>
    <recommendedName>
        <fullName evidence="9">Factor of DNA methylation 1</fullName>
    </recommendedName>
</protein>
<evidence type="ECO:0000313" key="8">
    <source>
        <dbReference type="Proteomes" id="UP001189624"/>
    </source>
</evidence>
<dbReference type="PANTHER" id="PTHR21596">
    <property type="entry name" value="RIBONUCLEASE P SUBUNIT P38"/>
    <property type="match status" value="1"/>
</dbReference>
<evidence type="ECO:0000259" key="5">
    <source>
        <dbReference type="Pfam" id="PF03469"/>
    </source>
</evidence>
<evidence type="ECO:0000259" key="6">
    <source>
        <dbReference type="Pfam" id="PF03470"/>
    </source>
</evidence>
<organism evidence="7 8">
    <name type="scientific">Sphenostylis stenocarpa</name>
    <dbReference type="NCBI Taxonomy" id="92480"/>
    <lineage>
        <taxon>Eukaryota</taxon>
        <taxon>Viridiplantae</taxon>
        <taxon>Streptophyta</taxon>
        <taxon>Embryophyta</taxon>
        <taxon>Tracheophyta</taxon>
        <taxon>Spermatophyta</taxon>
        <taxon>Magnoliopsida</taxon>
        <taxon>eudicotyledons</taxon>
        <taxon>Gunneridae</taxon>
        <taxon>Pentapetalae</taxon>
        <taxon>rosids</taxon>
        <taxon>fabids</taxon>
        <taxon>Fabales</taxon>
        <taxon>Fabaceae</taxon>
        <taxon>Papilionoideae</taxon>
        <taxon>50 kb inversion clade</taxon>
        <taxon>NPAAA clade</taxon>
        <taxon>indigoferoid/millettioid clade</taxon>
        <taxon>Phaseoleae</taxon>
        <taxon>Sphenostylis</taxon>
    </lineage>
</organism>
<keyword evidence="1 3" id="KW-0175">Coiled coil</keyword>
<proteinExistence type="predicted"/>
<dbReference type="Pfam" id="PF03470">
    <property type="entry name" value="zf-XS"/>
    <property type="match status" value="1"/>
</dbReference>
<feature type="domain" description="Zinc finger-XS" evidence="6">
    <location>
        <begin position="128"/>
        <end position="170"/>
    </location>
</feature>
<dbReference type="InterPro" id="IPR038588">
    <property type="entry name" value="XS_domain_sf"/>
</dbReference>
<dbReference type="PANTHER" id="PTHR21596:SF3">
    <property type="entry name" value="FACTOR OF DNA METHYLATION 1-RELATED"/>
    <property type="match status" value="1"/>
</dbReference>
<dbReference type="InterPro" id="IPR005381">
    <property type="entry name" value="Znf-XS_domain"/>
</dbReference>
<dbReference type="InterPro" id="IPR045177">
    <property type="entry name" value="FDM1-5/IDN2"/>
</dbReference>
<evidence type="ECO:0000256" key="2">
    <source>
        <dbReference type="ARBA" id="ARBA00023158"/>
    </source>
</evidence>
<evidence type="ECO:0000313" key="7">
    <source>
        <dbReference type="EMBL" id="CAJ1951393.1"/>
    </source>
</evidence>
<feature type="coiled-coil region" evidence="3">
    <location>
        <begin position="336"/>
        <end position="564"/>
    </location>
</feature>
<evidence type="ECO:0000256" key="3">
    <source>
        <dbReference type="SAM" id="Coils"/>
    </source>
</evidence>